<gene>
    <name evidence="2" type="ORF">HY36_17285</name>
</gene>
<sequence length="657" mass="73727">MHGFAIRGALGAVSDDFDFVPRLGKIRSQGKAKTQLKRLKRVVAKGRLGTRGRKSLPPGAVRHAGRGKVQAALARHWSNQRARRVIVKVHIARAGPTGVAGFAKHVAYIRREGAGREGEHGKLYDRSVDEVDAKAFNERADKDKRQIRLIVSPEDAEQMKDLTQFTREFMGQVEKDLGRRLDWVAANHHDTCQPHVHIVIRGGNTRTGELLIDRKYITQGFRARAQELVTLELGQRRLREMAAARSNETAREALTAVDHDIARSLTDGHYTPESERGGLSRFDSAVVNRRLRFLETLDLAVRQEDRRWAMRDGWQDTLRALGRRGDIIRTLANFEGRTIDTSRLHALPRDLNATGEILGRLAATLPGDELRNGTTALIEGLDGRVWSVEMTEQEAVQLPKVGGIVSVGRKALEPKPADRTIAAIAERNGGEYSEELHEAAEPTSSPTFRLAHKRRLEALRRLGVVQRNTDGTWVVPADFQERALQADARKQGLVVDVRSWLPIEALVERHAETWLDRMDSDLLDGSAGSFADELRKSIYSRMDWLRSNGYSLDNNGQLTREDAERLKRDELEKAAIAESARVELPFADPGNWDQFSGTYSRLVELAQGRFAVIEGKEGFVLVPVSSEKLNWLGRNVELNRSRTSILWSLGRSKIQRS</sequence>
<dbReference type="PATRIC" id="fig|1280948.3.peg.1982"/>
<evidence type="ECO:0000313" key="3">
    <source>
        <dbReference type="Proteomes" id="UP000024547"/>
    </source>
</evidence>
<dbReference type="Pfam" id="PF11843">
    <property type="entry name" value="DUF3363"/>
    <property type="match status" value="1"/>
</dbReference>
<name>A0A059E051_9PROT</name>
<feature type="domain" description="MobA/VirD2-like nuclease" evidence="1">
    <location>
        <begin position="134"/>
        <end position="228"/>
    </location>
</feature>
<dbReference type="eggNOG" id="COG3843">
    <property type="taxonomic scope" value="Bacteria"/>
</dbReference>
<dbReference type="AlphaFoldDB" id="A0A059E051"/>
<reference evidence="2 3" key="1">
    <citation type="journal article" date="2014" name="Antonie Van Leeuwenhoek">
        <title>Hyphomonas beringensis sp. nov. and Hyphomonas chukchiensis sp. nov., isolated from surface seawater of the Bering Sea and Chukchi Sea.</title>
        <authorList>
            <person name="Li C."/>
            <person name="Lai Q."/>
            <person name="Li G."/>
            <person name="Dong C."/>
            <person name="Wang J."/>
            <person name="Liao Y."/>
            <person name="Shao Z."/>
        </authorList>
    </citation>
    <scope>NUCLEOTIDE SEQUENCE [LARGE SCALE GENOMIC DNA]</scope>
    <source>
        <strain evidence="2 3">22II1-22F38</strain>
    </source>
</reference>
<evidence type="ECO:0000313" key="2">
    <source>
        <dbReference type="EMBL" id="KCZ60735.1"/>
    </source>
</evidence>
<dbReference type="InterPro" id="IPR005094">
    <property type="entry name" value="Endonuclease_MobA/VirD2"/>
</dbReference>
<comment type="caution">
    <text evidence="2">The sequence shown here is derived from an EMBL/GenBank/DDBJ whole genome shotgun (WGS) entry which is preliminary data.</text>
</comment>
<organism evidence="2 3">
    <name type="scientific">Hyphomonas atlantica</name>
    <dbReference type="NCBI Taxonomy" id="1280948"/>
    <lineage>
        <taxon>Bacteria</taxon>
        <taxon>Pseudomonadati</taxon>
        <taxon>Pseudomonadota</taxon>
        <taxon>Alphaproteobacteria</taxon>
        <taxon>Hyphomonadales</taxon>
        <taxon>Hyphomonadaceae</taxon>
        <taxon>Hyphomonas</taxon>
    </lineage>
</organism>
<proteinExistence type="predicted"/>
<dbReference type="InterPro" id="IPR021795">
    <property type="entry name" value="DUF3363"/>
</dbReference>
<accession>A0A059E051</accession>
<dbReference type="Pfam" id="PF03432">
    <property type="entry name" value="Relaxase"/>
    <property type="match status" value="1"/>
</dbReference>
<protein>
    <recommendedName>
        <fullName evidence="1">MobA/VirD2-like nuclease domain-containing protein</fullName>
    </recommendedName>
</protein>
<dbReference type="EMBL" id="AWFH01000018">
    <property type="protein sequence ID" value="KCZ60735.1"/>
    <property type="molecule type" value="Genomic_DNA"/>
</dbReference>
<keyword evidence="3" id="KW-1185">Reference proteome</keyword>
<dbReference type="STRING" id="1280948.HY36_17285"/>
<evidence type="ECO:0000259" key="1">
    <source>
        <dbReference type="Pfam" id="PF03432"/>
    </source>
</evidence>
<dbReference type="Proteomes" id="UP000024547">
    <property type="component" value="Unassembled WGS sequence"/>
</dbReference>